<dbReference type="EMBL" id="CP134145">
    <property type="protein sequence ID" value="WNC72490.1"/>
    <property type="molecule type" value="Genomic_DNA"/>
</dbReference>
<dbReference type="Proteomes" id="UP001258994">
    <property type="component" value="Chromosome"/>
</dbReference>
<accession>A0ABY9TVF2</accession>
<evidence type="ECO:0000256" key="1">
    <source>
        <dbReference type="SAM" id="MobiDB-lite"/>
    </source>
</evidence>
<keyword evidence="3" id="KW-1185">Reference proteome</keyword>
<feature type="compositionally biased region" description="Basic residues" evidence="1">
    <location>
        <begin position="139"/>
        <end position="155"/>
    </location>
</feature>
<feature type="compositionally biased region" description="Basic and acidic residues" evidence="1">
    <location>
        <begin position="129"/>
        <end position="138"/>
    </location>
</feature>
<gene>
    <name evidence="2" type="ORF">RGQ13_00525</name>
</gene>
<name>A0ABY9TVF2_9GAMM</name>
<dbReference type="RefSeq" id="WP_348391607.1">
    <property type="nucleotide sequence ID" value="NZ_CP134145.1"/>
</dbReference>
<reference evidence="3" key="1">
    <citation type="submission" date="2023-09" db="EMBL/GenBank/DDBJ databases">
        <authorList>
            <person name="Li S."/>
            <person name="Li X."/>
            <person name="Zhang C."/>
            <person name="Zhao Z."/>
        </authorList>
    </citation>
    <scope>NUCLEOTIDE SEQUENCE [LARGE SCALE GENOMIC DNA]</scope>
    <source>
        <strain evidence="3">SQ149</strain>
    </source>
</reference>
<protein>
    <submittedName>
        <fullName evidence="2">Uncharacterized protein</fullName>
    </submittedName>
</protein>
<proteinExistence type="predicted"/>
<evidence type="ECO:0000313" key="2">
    <source>
        <dbReference type="EMBL" id="WNC72490.1"/>
    </source>
</evidence>
<organism evidence="2 3">
    <name type="scientific">Thalassotalea psychrophila</name>
    <dbReference type="NCBI Taxonomy" id="3065647"/>
    <lineage>
        <taxon>Bacteria</taxon>
        <taxon>Pseudomonadati</taxon>
        <taxon>Pseudomonadota</taxon>
        <taxon>Gammaproteobacteria</taxon>
        <taxon>Alteromonadales</taxon>
        <taxon>Colwelliaceae</taxon>
        <taxon>Thalassotalea</taxon>
    </lineage>
</organism>
<evidence type="ECO:0000313" key="3">
    <source>
        <dbReference type="Proteomes" id="UP001258994"/>
    </source>
</evidence>
<feature type="region of interest" description="Disordered" evidence="1">
    <location>
        <begin position="129"/>
        <end position="155"/>
    </location>
</feature>
<sequence>MHLFTLTAHSNLFGHLEDDEKEAAAVYFCDELHDLFVKHKIKDVEINAHWKSGSLVEFFEILTTNPELIEMLRGVAFTKIGLDALKSLKDYKDYKESFIEIFSDLKKLRYHVKNKTIYLRELFFSKDKAPKSSKELKNKIKNKKKPKKKTNDKKK</sequence>